<name>A0A7C9M640_9DEIO</name>
<proteinExistence type="predicted"/>
<dbReference type="RefSeq" id="WP_157458936.1">
    <property type="nucleotide sequence ID" value="NZ_WQLB01000009.1"/>
</dbReference>
<evidence type="ECO:0000313" key="1">
    <source>
        <dbReference type="EMBL" id="MVN86885.1"/>
    </source>
</evidence>
<comment type="caution">
    <text evidence="1">The sequence shown here is derived from an EMBL/GenBank/DDBJ whole genome shotgun (WGS) entry which is preliminary data.</text>
</comment>
<accession>A0A7C9M640</accession>
<sequence length="83" mass="8547">MTAADVPTAPATALPAGCFAMPVGAQIIVGECWHVLEAAEDGRAVFRYLRPTDEALAMREAVGLAGRTSKRGPIKPAAGGEVL</sequence>
<reference evidence="1 2" key="1">
    <citation type="submission" date="2019-12" db="EMBL/GenBank/DDBJ databases">
        <title>Deinococcus sp. HMF7620 Genome sequencing and assembly.</title>
        <authorList>
            <person name="Kang H."/>
            <person name="Kim H."/>
            <person name="Joh K."/>
        </authorList>
    </citation>
    <scope>NUCLEOTIDE SEQUENCE [LARGE SCALE GENOMIC DNA]</scope>
    <source>
        <strain evidence="1 2">HMF7620</strain>
    </source>
</reference>
<dbReference type="AlphaFoldDB" id="A0A7C9M640"/>
<evidence type="ECO:0000313" key="2">
    <source>
        <dbReference type="Proteomes" id="UP000483286"/>
    </source>
</evidence>
<keyword evidence="2" id="KW-1185">Reference proteome</keyword>
<protein>
    <submittedName>
        <fullName evidence="1">Uncharacterized protein</fullName>
    </submittedName>
</protein>
<dbReference type="EMBL" id="WQLB01000009">
    <property type="protein sequence ID" value="MVN86885.1"/>
    <property type="molecule type" value="Genomic_DNA"/>
</dbReference>
<organism evidence="1 2">
    <name type="scientific">Deinococcus arboris</name>
    <dbReference type="NCBI Taxonomy" id="2682977"/>
    <lineage>
        <taxon>Bacteria</taxon>
        <taxon>Thermotogati</taxon>
        <taxon>Deinococcota</taxon>
        <taxon>Deinococci</taxon>
        <taxon>Deinococcales</taxon>
        <taxon>Deinococcaceae</taxon>
        <taxon>Deinococcus</taxon>
    </lineage>
</organism>
<gene>
    <name evidence="1" type="ORF">GO986_08920</name>
</gene>
<dbReference type="Proteomes" id="UP000483286">
    <property type="component" value="Unassembled WGS sequence"/>
</dbReference>